<keyword evidence="2" id="KW-0732">Signal</keyword>
<evidence type="ECO:0000256" key="2">
    <source>
        <dbReference type="SAM" id="SignalP"/>
    </source>
</evidence>
<keyword evidence="1" id="KW-0472">Membrane</keyword>
<name>A0A9P1IX93_9PELO</name>
<comment type="caution">
    <text evidence="3">The sequence shown here is derived from an EMBL/GenBank/DDBJ whole genome shotgun (WGS) entry which is preliminary data.</text>
</comment>
<keyword evidence="1" id="KW-0812">Transmembrane</keyword>
<dbReference type="Proteomes" id="UP001152747">
    <property type="component" value="Unassembled WGS sequence"/>
</dbReference>
<keyword evidence="4" id="KW-1185">Reference proteome</keyword>
<dbReference type="EMBL" id="CANHGI010000005">
    <property type="protein sequence ID" value="CAI5451919.1"/>
    <property type="molecule type" value="Genomic_DNA"/>
</dbReference>
<keyword evidence="1" id="KW-1133">Transmembrane helix</keyword>
<feature type="signal peptide" evidence="2">
    <location>
        <begin position="1"/>
        <end position="28"/>
    </location>
</feature>
<evidence type="ECO:0000256" key="1">
    <source>
        <dbReference type="SAM" id="Phobius"/>
    </source>
</evidence>
<organism evidence="3 4">
    <name type="scientific">Caenorhabditis angaria</name>
    <dbReference type="NCBI Taxonomy" id="860376"/>
    <lineage>
        <taxon>Eukaryota</taxon>
        <taxon>Metazoa</taxon>
        <taxon>Ecdysozoa</taxon>
        <taxon>Nematoda</taxon>
        <taxon>Chromadorea</taxon>
        <taxon>Rhabditida</taxon>
        <taxon>Rhabditina</taxon>
        <taxon>Rhabditomorpha</taxon>
        <taxon>Rhabditoidea</taxon>
        <taxon>Rhabditidae</taxon>
        <taxon>Peloderinae</taxon>
        <taxon>Caenorhabditis</taxon>
    </lineage>
</organism>
<evidence type="ECO:0000313" key="3">
    <source>
        <dbReference type="EMBL" id="CAI5451919.1"/>
    </source>
</evidence>
<feature type="transmembrane region" description="Helical" evidence="1">
    <location>
        <begin position="199"/>
        <end position="220"/>
    </location>
</feature>
<feature type="chain" id="PRO_5040306699" evidence="2">
    <location>
        <begin position="29"/>
        <end position="257"/>
    </location>
</feature>
<gene>
    <name evidence="3" type="ORF">CAMP_LOCUS14556</name>
</gene>
<sequence length="257" mass="29721">MLKYWFLLALYYLKFVTISILAVNPCDAIGKSSKNLTNQTFIFVENQEKGSIEDELLIRTFFKCYATGANIHYIVMQGYRVDNHNEFGVVKTSLKNNQLSEKELASNVQFIVSPALDSMFMLKLVKYELSKYLSIDLKKYEFVSLGICGKANHCSVYQSNSTLIIDRTDSLLYEKIAAAIDKKKIVGNQEFRKHLENDLSAVVMFSMIETYFMILAILLLGTRTKFYILEDFHLRHHQEDFNIPEDDDSENEENQLP</sequence>
<dbReference type="AlphaFoldDB" id="A0A9P1IX93"/>
<protein>
    <submittedName>
        <fullName evidence="3">Uncharacterized protein</fullName>
    </submittedName>
</protein>
<evidence type="ECO:0000313" key="4">
    <source>
        <dbReference type="Proteomes" id="UP001152747"/>
    </source>
</evidence>
<reference evidence="3" key="1">
    <citation type="submission" date="2022-11" db="EMBL/GenBank/DDBJ databases">
        <authorList>
            <person name="Kikuchi T."/>
        </authorList>
    </citation>
    <scope>NUCLEOTIDE SEQUENCE</scope>
    <source>
        <strain evidence="3">PS1010</strain>
    </source>
</reference>
<proteinExistence type="predicted"/>
<accession>A0A9P1IX93</accession>